<comment type="caution">
    <text evidence="1">The sequence shown here is derived from an EMBL/GenBank/DDBJ whole genome shotgun (WGS) entry which is preliminary data.</text>
</comment>
<organism evidence="1 2">
    <name type="scientific">Candidatus Shapirobacteria bacterium CG2_30_35_20</name>
    <dbReference type="NCBI Taxonomy" id="1805376"/>
    <lineage>
        <taxon>Bacteria</taxon>
        <taxon>Candidatus Shapironibacteriota</taxon>
    </lineage>
</organism>
<proteinExistence type="predicted"/>
<evidence type="ECO:0000313" key="2">
    <source>
        <dbReference type="Proteomes" id="UP000182344"/>
    </source>
</evidence>
<evidence type="ECO:0000313" key="1">
    <source>
        <dbReference type="EMBL" id="OIP87737.1"/>
    </source>
</evidence>
<sequence>MFDKAKMIAQAFKLKKAVEAEIIEYEEAGIIIKISGDQKIKFLSINGVENRILIEVINKALKKSQEAAAKKMKDMGGLDGLL</sequence>
<accession>A0A1J5HRM5</accession>
<reference evidence="1 2" key="1">
    <citation type="journal article" date="2016" name="Environ. Microbiol.">
        <title>Genomic resolution of a cold subsurface aquifer community provides metabolic insights for novel microbes adapted to high CO concentrations.</title>
        <authorList>
            <person name="Probst A.J."/>
            <person name="Castelle C.J."/>
            <person name="Singh A."/>
            <person name="Brown C.T."/>
            <person name="Anantharaman K."/>
            <person name="Sharon I."/>
            <person name="Hug L.A."/>
            <person name="Burstein D."/>
            <person name="Emerson J.B."/>
            <person name="Thomas B.C."/>
            <person name="Banfield J.F."/>
        </authorList>
    </citation>
    <scope>NUCLEOTIDE SEQUENCE [LARGE SCALE GENOMIC DNA]</scope>
    <source>
        <strain evidence="1">CG2_30_35_20</strain>
    </source>
</reference>
<dbReference type="Proteomes" id="UP000182344">
    <property type="component" value="Unassembled WGS sequence"/>
</dbReference>
<evidence type="ECO:0008006" key="3">
    <source>
        <dbReference type="Google" id="ProtNLM"/>
    </source>
</evidence>
<dbReference type="STRING" id="1805376.AUK05_00545"/>
<dbReference type="AlphaFoldDB" id="A0A1J5HRM5"/>
<dbReference type="EMBL" id="MNZO01000008">
    <property type="protein sequence ID" value="OIP87737.1"/>
    <property type="molecule type" value="Genomic_DNA"/>
</dbReference>
<gene>
    <name evidence="1" type="ORF">AUK05_00545</name>
</gene>
<protein>
    <recommendedName>
        <fullName evidence="3">YbaB/EbfC family DNA-binding protein</fullName>
    </recommendedName>
</protein>
<name>A0A1J5HRM5_9BACT</name>